<evidence type="ECO:0000256" key="2">
    <source>
        <dbReference type="SAM" id="SignalP"/>
    </source>
</evidence>
<feature type="signal peptide" evidence="2">
    <location>
        <begin position="1"/>
        <end position="19"/>
    </location>
</feature>
<evidence type="ECO:0000313" key="4">
    <source>
        <dbReference type="Proteomes" id="UP000032266"/>
    </source>
</evidence>
<proteinExistence type="predicted"/>
<keyword evidence="4" id="KW-1185">Reference proteome</keyword>
<feature type="chain" id="PRO_5002191073" description="DUF4189 domain-containing protein" evidence="2">
    <location>
        <begin position="20"/>
        <end position="130"/>
    </location>
</feature>
<keyword evidence="2" id="KW-0732">Signal</keyword>
<evidence type="ECO:0008006" key="5">
    <source>
        <dbReference type="Google" id="ProtNLM"/>
    </source>
</evidence>
<organism evidence="3 4">
    <name type="scientific">Gynuella sunshinyii YC6258</name>
    <dbReference type="NCBI Taxonomy" id="1445510"/>
    <lineage>
        <taxon>Bacteria</taxon>
        <taxon>Pseudomonadati</taxon>
        <taxon>Pseudomonadota</taxon>
        <taxon>Gammaproteobacteria</taxon>
        <taxon>Oceanospirillales</taxon>
        <taxon>Saccharospirillaceae</taxon>
        <taxon>Gynuella</taxon>
    </lineage>
</organism>
<feature type="coiled-coil region" evidence="1">
    <location>
        <begin position="35"/>
        <end position="69"/>
    </location>
</feature>
<dbReference type="STRING" id="1445510.YC6258_04190"/>
<dbReference type="AlphaFoldDB" id="A0A0C5VA71"/>
<protein>
    <recommendedName>
        <fullName evidence="5">DUF4189 domain-containing protein</fullName>
    </recommendedName>
</protein>
<sequence>MKILTPLAISILISTSALAMDSSEKSLRPVDNRDIRELQIEVKMLRQDVQKLEALILQMQRTLNTLADDGSSSNNNNHDNQWGCYMNDLRAGGIYATGRTEAEARGKALASCTEKKGTCWDDHLKCTSSE</sequence>
<evidence type="ECO:0000256" key="1">
    <source>
        <dbReference type="SAM" id="Coils"/>
    </source>
</evidence>
<dbReference type="Proteomes" id="UP000032266">
    <property type="component" value="Chromosome"/>
</dbReference>
<dbReference type="HOGENOM" id="CLU_1935084_0_0_6"/>
<keyword evidence="1" id="KW-0175">Coiled coil</keyword>
<dbReference type="EMBL" id="CP007142">
    <property type="protein sequence ID" value="AJQ96225.1"/>
    <property type="molecule type" value="Genomic_DNA"/>
</dbReference>
<gene>
    <name evidence="3" type="ORF">YC6258_04190</name>
</gene>
<dbReference type="RefSeq" id="WP_044618284.1">
    <property type="nucleotide sequence ID" value="NZ_CP007142.1"/>
</dbReference>
<dbReference type="OrthoDB" id="5735340at2"/>
<accession>A0A0C5VA71</accession>
<evidence type="ECO:0000313" key="3">
    <source>
        <dbReference type="EMBL" id="AJQ96225.1"/>
    </source>
</evidence>
<dbReference type="KEGG" id="gsn:YC6258_04190"/>
<name>A0A0C5VA71_9GAMM</name>
<reference evidence="3 4" key="1">
    <citation type="submission" date="2014-01" db="EMBL/GenBank/DDBJ databases">
        <title>Full genme sequencing of cellulolytic bacterium Gynuella sunshinyii YC6258T gen. nov., sp. nov.</title>
        <authorList>
            <person name="Khan H."/>
            <person name="Chung E.J."/>
            <person name="Chung Y.R."/>
        </authorList>
    </citation>
    <scope>NUCLEOTIDE SEQUENCE [LARGE SCALE GENOMIC DNA]</scope>
    <source>
        <strain evidence="3 4">YC6258</strain>
    </source>
</reference>